<keyword evidence="2 7" id="KW-0444">Lipid biosynthesis</keyword>
<dbReference type="InterPro" id="IPR003231">
    <property type="entry name" value="ACP"/>
</dbReference>
<evidence type="ECO:0000256" key="3">
    <source>
        <dbReference type="ARBA" id="ARBA00022553"/>
    </source>
</evidence>
<feature type="modified residue" description="O-(pantetheine 4'-phosphoryl)serine" evidence="7">
    <location>
        <position position="43"/>
    </location>
</feature>
<feature type="domain" description="Carrier" evidence="8">
    <location>
        <begin position="8"/>
        <end position="83"/>
    </location>
</feature>
<evidence type="ECO:0000259" key="8">
    <source>
        <dbReference type="PROSITE" id="PS50075"/>
    </source>
</evidence>
<keyword evidence="5 7" id="KW-0443">Lipid metabolism</keyword>
<keyword evidence="1 7" id="KW-0596">Phosphopantetheine</keyword>
<organism evidence="9 10">
    <name type="scientific">Sphaerisporangium corydalis</name>
    <dbReference type="NCBI Taxonomy" id="1441875"/>
    <lineage>
        <taxon>Bacteria</taxon>
        <taxon>Bacillati</taxon>
        <taxon>Actinomycetota</taxon>
        <taxon>Actinomycetes</taxon>
        <taxon>Streptosporangiales</taxon>
        <taxon>Streptosporangiaceae</taxon>
        <taxon>Sphaerisporangium</taxon>
    </lineage>
</organism>
<protein>
    <recommendedName>
        <fullName evidence="7">Acyl carrier protein</fullName>
        <shortName evidence="7">ACP</shortName>
    </recommendedName>
</protein>
<comment type="caution">
    <text evidence="9">The sequence shown here is derived from an EMBL/GenBank/DDBJ whole genome shotgun (WGS) entry which is preliminary data.</text>
</comment>
<gene>
    <name evidence="7" type="primary">acpP</name>
    <name evidence="9" type="ORF">ACFO8L_09305</name>
</gene>
<keyword evidence="6 7" id="KW-0275">Fatty acid biosynthesis</keyword>
<keyword evidence="10" id="KW-1185">Reference proteome</keyword>
<dbReference type="HAMAP" id="MF_01217">
    <property type="entry name" value="Acyl_carrier"/>
    <property type="match status" value="1"/>
</dbReference>
<dbReference type="Pfam" id="PF00550">
    <property type="entry name" value="PP-binding"/>
    <property type="match status" value="1"/>
</dbReference>
<comment type="PTM">
    <text evidence="7">4'-phosphopantetheine is transferred from CoA to a specific serine of apo-ACP by AcpS. This modification is essential for activity because fatty acids are bound in thioester linkage to the sulfhydryl of the prosthetic group.</text>
</comment>
<evidence type="ECO:0000256" key="6">
    <source>
        <dbReference type="ARBA" id="ARBA00023160"/>
    </source>
</evidence>
<keyword evidence="7" id="KW-0963">Cytoplasm</keyword>
<dbReference type="Gene3D" id="1.10.1200.10">
    <property type="entry name" value="ACP-like"/>
    <property type="match status" value="1"/>
</dbReference>
<reference evidence="10" key="1">
    <citation type="journal article" date="2019" name="Int. J. Syst. Evol. Microbiol.">
        <title>The Global Catalogue of Microorganisms (GCM) 10K type strain sequencing project: providing services to taxonomists for standard genome sequencing and annotation.</title>
        <authorList>
            <consortium name="The Broad Institute Genomics Platform"/>
            <consortium name="The Broad Institute Genome Sequencing Center for Infectious Disease"/>
            <person name="Wu L."/>
            <person name="Ma J."/>
        </authorList>
    </citation>
    <scope>NUCLEOTIDE SEQUENCE [LARGE SCALE GENOMIC DNA]</scope>
    <source>
        <strain evidence="10">CCUG 49560</strain>
    </source>
</reference>
<comment type="function">
    <text evidence="7">Carrier of the growing fatty acid chain in fatty acid biosynthesis.</text>
</comment>
<evidence type="ECO:0000313" key="10">
    <source>
        <dbReference type="Proteomes" id="UP001595891"/>
    </source>
</evidence>
<dbReference type="PROSITE" id="PS50075">
    <property type="entry name" value="CARRIER"/>
    <property type="match status" value="1"/>
</dbReference>
<comment type="pathway">
    <text evidence="7">Lipid metabolism; fatty acid biosynthesis.</text>
</comment>
<evidence type="ECO:0000256" key="2">
    <source>
        <dbReference type="ARBA" id="ARBA00022516"/>
    </source>
</evidence>
<sequence length="83" mass="9271">MTQTQTEPGALETVRRIIFTVTAVPTEQVSPEKRFLEDLDVDSLSVVEIAVAIQEELGVLVPDEELVQLTTVQDFISRIETSR</sequence>
<accession>A0ABV9EDD7</accession>
<comment type="subcellular location">
    <subcellularLocation>
        <location evidence="7">Cytoplasm</location>
    </subcellularLocation>
</comment>
<dbReference type="PANTHER" id="PTHR20863:SF76">
    <property type="entry name" value="CARRIER DOMAIN-CONTAINING PROTEIN"/>
    <property type="match status" value="1"/>
</dbReference>
<dbReference type="SUPFAM" id="SSF47336">
    <property type="entry name" value="ACP-like"/>
    <property type="match status" value="1"/>
</dbReference>
<keyword evidence="3 7" id="KW-0597">Phosphoprotein</keyword>
<evidence type="ECO:0000256" key="4">
    <source>
        <dbReference type="ARBA" id="ARBA00022832"/>
    </source>
</evidence>
<dbReference type="Proteomes" id="UP001595891">
    <property type="component" value="Unassembled WGS sequence"/>
</dbReference>
<comment type="similarity">
    <text evidence="7">Belongs to the acyl carrier protein (ACP) family.</text>
</comment>
<keyword evidence="4 7" id="KW-0276">Fatty acid metabolism</keyword>
<evidence type="ECO:0000256" key="5">
    <source>
        <dbReference type="ARBA" id="ARBA00023098"/>
    </source>
</evidence>
<dbReference type="InterPro" id="IPR009081">
    <property type="entry name" value="PP-bd_ACP"/>
</dbReference>
<dbReference type="PANTHER" id="PTHR20863">
    <property type="entry name" value="ACYL CARRIER PROTEIN"/>
    <property type="match status" value="1"/>
</dbReference>
<proteinExistence type="inferred from homology"/>
<evidence type="ECO:0000313" key="9">
    <source>
        <dbReference type="EMBL" id="MFC4586269.1"/>
    </source>
</evidence>
<evidence type="ECO:0000256" key="7">
    <source>
        <dbReference type="HAMAP-Rule" id="MF_01217"/>
    </source>
</evidence>
<dbReference type="RefSeq" id="WP_262843612.1">
    <property type="nucleotide sequence ID" value="NZ_JANZYP010000020.1"/>
</dbReference>
<dbReference type="InterPro" id="IPR036736">
    <property type="entry name" value="ACP-like_sf"/>
</dbReference>
<evidence type="ECO:0000256" key="1">
    <source>
        <dbReference type="ARBA" id="ARBA00022450"/>
    </source>
</evidence>
<name>A0ABV9EDD7_9ACTN</name>
<dbReference type="EMBL" id="JBHSFN010000004">
    <property type="protein sequence ID" value="MFC4586269.1"/>
    <property type="molecule type" value="Genomic_DNA"/>
</dbReference>